<sequence>MKKELLKYLRNASEGKNGLWTEKASALCHCAKEPGGSPVDEDSAMGQRKVMDMCCQPHKVPIPDHCHNYVELVYMYSGSTVHVINGTSILRLDTNDLLLIKQGTSHAVESADGEDIAVHFFLQPEFFFHLELMAEEGNVLRHFFTGSPSGKNSIADYLHFHLQDMLPAKNLLENMIWSMMRDKKDRQDIDQDTMGILIMELFHNADKAELHDMAQYEEKIAMNAYQYLENNYPSATLEEFSALSMQPPYYISRLFKRHYQVTFTECLQLIRMMRAANFLTSTSKPVEEIIAEVGYENNSYFHRLFKERYGMTPKQYRDKSKHQF</sequence>
<evidence type="ECO:0000313" key="5">
    <source>
        <dbReference type="EMBL" id="XBS53260.1"/>
    </source>
</evidence>
<dbReference type="Gene3D" id="2.60.120.10">
    <property type="entry name" value="Jelly Rolls"/>
    <property type="match status" value="1"/>
</dbReference>
<reference evidence="5" key="1">
    <citation type="submission" date="2024-06" db="EMBL/GenBank/DDBJ databases">
        <title>Lacrimispora cavernae sp. nov., a novel anaerobe isolated from bat guano pile inside a cave.</title>
        <authorList>
            <person name="Miller S.L."/>
            <person name="Lu N."/>
            <person name="King J."/>
            <person name="Sankaranarayanan K."/>
            <person name="Lawson P.A."/>
        </authorList>
    </citation>
    <scope>NUCLEOTIDE SEQUENCE</scope>
    <source>
        <strain evidence="5">BS-2</strain>
    </source>
</reference>
<dbReference type="GO" id="GO:0003700">
    <property type="term" value="F:DNA-binding transcription factor activity"/>
    <property type="evidence" value="ECO:0007669"/>
    <property type="project" value="InterPro"/>
</dbReference>
<dbReference type="InterPro" id="IPR018062">
    <property type="entry name" value="HTH_AraC-typ_CS"/>
</dbReference>
<protein>
    <submittedName>
        <fullName evidence="5">AraC family transcriptional regulator</fullName>
    </submittedName>
</protein>
<keyword evidence="1" id="KW-0805">Transcription regulation</keyword>
<dbReference type="PRINTS" id="PR00032">
    <property type="entry name" value="HTHARAC"/>
</dbReference>
<dbReference type="SUPFAM" id="SSF51182">
    <property type="entry name" value="RmlC-like cupins"/>
    <property type="match status" value="1"/>
</dbReference>
<dbReference type="InterPro" id="IPR009057">
    <property type="entry name" value="Homeodomain-like_sf"/>
</dbReference>
<keyword evidence="2" id="KW-0238">DNA-binding</keyword>
<dbReference type="PROSITE" id="PS01124">
    <property type="entry name" value="HTH_ARAC_FAMILY_2"/>
    <property type="match status" value="1"/>
</dbReference>
<feature type="domain" description="HTH araC/xylS-type" evidence="4">
    <location>
        <begin position="222"/>
        <end position="319"/>
    </location>
</feature>
<accession>A0AAU7PLY7</accession>
<dbReference type="InterPro" id="IPR003313">
    <property type="entry name" value="AraC-bd"/>
</dbReference>
<evidence type="ECO:0000256" key="2">
    <source>
        <dbReference type="ARBA" id="ARBA00023125"/>
    </source>
</evidence>
<dbReference type="GO" id="GO:0043565">
    <property type="term" value="F:sequence-specific DNA binding"/>
    <property type="evidence" value="ECO:0007669"/>
    <property type="project" value="InterPro"/>
</dbReference>
<dbReference type="InterPro" id="IPR020449">
    <property type="entry name" value="Tscrpt_reg_AraC-type_HTH"/>
</dbReference>
<dbReference type="Pfam" id="PF02311">
    <property type="entry name" value="AraC_binding"/>
    <property type="match status" value="1"/>
</dbReference>
<organism evidence="5">
    <name type="scientific">Lacrimispora sp. BS-2</name>
    <dbReference type="NCBI Taxonomy" id="3151850"/>
    <lineage>
        <taxon>Bacteria</taxon>
        <taxon>Bacillati</taxon>
        <taxon>Bacillota</taxon>
        <taxon>Clostridia</taxon>
        <taxon>Lachnospirales</taxon>
        <taxon>Lachnospiraceae</taxon>
        <taxon>Lacrimispora</taxon>
    </lineage>
</organism>
<name>A0AAU7PLY7_9FIRM</name>
<dbReference type="SUPFAM" id="SSF46689">
    <property type="entry name" value="Homeodomain-like"/>
    <property type="match status" value="1"/>
</dbReference>
<dbReference type="SMART" id="SM00342">
    <property type="entry name" value="HTH_ARAC"/>
    <property type="match status" value="1"/>
</dbReference>
<proteinExistence type="predicted"/>
<evidence type="ECO:0000256" key="1">
    <source>
        <dbReference type="ARBA" id="ARBA00023015"/>
    </source>
</evidence>
<keyword evidence="3" id="KW-0804">Transcription</keyword>
<dbReference type="EMBL" id="CP157940">
    <property type="protein sequence ID" value="XBS53260.1"/>
    <property type="molecule type" value="Genomic_DNA"/>
</dbReference>
<dbReference type="PROSITE" id="PS00041">
    <property type="entry name" value="HTH_ARAC_FAMILY_1"/>
    <property type="match status" value="1"/>
</dbReference>
<dbReference type="Pfam" id="PF12833">
    <property type="entry name" value="HTH_18"/>
    <property type="match status" value="1"/>
</dbReference>
<dbReference type="PANTHER" id="PTHR43280:SF2">
    <property type="entry name" value="HTH-TYPE TRANSCRIPTIONAL REGULATOR EXSA"/>
    <property type="match status" value="1"/>
</dbReference>
<dbReference type="InterPro" id="IPR018060">
    <property type="entry name" value="HTH_AraC"/>
</dbReference>
<dbReference type="InterPro" id="IPR014710">
    <property type="entry name" value="RmlC-like_jellyroll"/>
</dbReference>
<dbReference type="PANTHER" id="PTHR43280">
    <property type="entry name" value="ARAC-FAMILY TRANSCRIPTIONAL REGULATOR"/>
    <property type="match status" value="1"/>
</dbReference>
<dbReference type="RefSeq" id="WP_349945153.1">
    <property type="nucleotide sequence ID" value="NZ_CP157940.1"/>
</dbReference>
<dbReference type="InterPro" id="IPR011051">
    <property type="entry name" value="RmlC_Cupin_sf"/>
</dbReference>
<gene>
    <name evidence="5" type="ORF">ABFV83_15720</name>
</gene>
<dbReference type="AlphaFoldDB" id="A0AAU7PLY7"/>
<evidence type="ECO:0000256" key="3">
    <source>
        <dbReference type="ARBA" id="ARBA00023163"/>
    </source>
</evidence>
<dbReference type="Gene3D" id="1.10.10.60">
    <property type="entry name" value="Homeodomain-like"/>
    <property type="match status" value="2"/>
</dbReference>
<evidence type="ECO:0000259" key="4">
    <source>
        <dbReference type="PROSITE" id="PS01124"/>
    </source>
</evidence>